<reference evidence="1" key="1">
    <citation type="submission" date="2020-09" db="EMBL/GenBank/DDBJ databases">
        <title>Genome-Enabled Discovery of Anthraquinone Biosynthesis in Senna tora.</title>
        <authorList>
            <person name="Kang S.-H."/>
            <person name="Pandey R.P."/>
            <person name="Lee C.-M."/>
            <person name="Sim J.-S."/>
            <person name="Jeong J.-T."/>
            <person name="Choi B.-S."/>
            <person name="Jung M."/>
            <person name="Ginzburg D."/>
            <person name="Zhao K."/>
            <person name="Won S.Y."/>
            <person name="Oh T.-J."/>
            <person name="Yu Y."/>
            <person name="Kim N.-H."/>
            <person name="Lee O.R."/>
            <person name="Lee T.-H."/>
            <person name="Bashyal P."/>
            <person name="Kim T.-S."/>
            <person name="Lee W.-H."/>
            <person name="Kawkins C."/>
            <person name="Kim C.-K."/>
            <person name="Kim J.S."/>
            <person name="Ahn B.O."/>
            <person name="Rhee S.Y."/>
            <person name="Sohng J.K."/>
        </authorList>
    </citation>
    <scope>NUCLEOTIDE SEQUENCE</scope>
    <source>
        <tissue evidence="1">Leaf</tissue>
    </source>
</reference>
<dbReference type="AlphaFoldDB" id="A0A834SXZ5"/>
<proteinExistence type="predicted"/>
<accession>A0A834SXZ5</accession>
<protein>
    <submittedName>
        <fullName evidence="1">Uncharacterized protein</fullName>
    </submittedName>
</protein>
<organism evidence="1 2">
    <name type="scientific">Senna tora</name>
    <dbReference type="NCBI Taxonomy" id="362788"/>
    <lineage>
        <taxon>Eukaryota</taxon>
        <taxon>Viridiplantae</taxon>
        <taxon>Streptophyta</taxon>
        <taxon>Embryophyta</taxon>
        <taxon>Tracheophyta</taxon>
        <taxon>Spermatophyta</taxon>
        <taxon>Magnoliopsida</taxon>
        <taxon>eudicotyledons</taxon>
        <taxon>Gunneridae</taxon>
        <taxon>Pentapetalae</taxon>
        <taxon>rosids</taxon>
        <taxon>fabids</taxon>
        <taxon>Fabales</taxon>
        <taxon>Fabaceae</taxon>
        <taxon>Caesalpinioideae</taxon>
        <taxon>Cassia clade</taxon>
        <taxon>Senna</taxon>
    </lineage>
</organism>
<evidence type="ECO:0000313" key="1">
    <source>
        <dbReference type="EMBL" id="KAF7812214.1"/>
    </source>
</evidence>
<comment type="caution">
    <text evidence="1">The sequence shown here is derived from an EMBL/GenBank/DDBJ whole genome shotgun (WGS) entry which is preliminary data.</text>
</comment>
<name>A0A834SXZ5_9FABA</name>
<keyword evidence="2" id="KW-1185">Reference proteome</keyword>
<sequence length="200" mass="22695">MGRDFHALSHAFETQDVMIASPRDQVDVRLSSSDLEAPVVRRSDGDPLMADDFVRRVGNEIFDEDLPRISNVSVSLPIQPIAHDEMPLRISLETFLSEGSQTTNSFFMQTRYLLEAEEVSKDPIDVGLHSSDLEALEVRRYNGDPLIADDFVSRVGNDIFDEDLPQIKDVSVSLPILPVTHDECLFESRWRHSSQRDLIR</sequence>
<dbReference type="EMBL" id="JAAIUW010000010">
    <property type="protein sequence ID" value="KAF7812214.1"/>
    <property type="molecule type" value="Genomic_DNA"/>
</dbReference>
<dbReference type="Proteomes" id="UP000634136">
    <property type="component" value="Unassembled WGS sequence"/>
</dbReference>
<evidence type="ECO:0000313" key="2">
    <source>
        <dbReference type="Proteomes" id="UP000634136"/>
    </source>
</evidence>
<gene>
    <name evidence="1" type="ORF">G2W53_033190</name>
</gene>